<comment type="caution">
    <text evidence="1">The sequence shown here is derived from an EMBL/GenBank/DDBJ whole genome shotgun (WGS) entry which is preliminary data.</text>
</comment>
<dbReference type="Proteomes" id="UP001549047">
    <property type="component" value="Unassembled WGS sequence"/>
</dbReference>
<name>A0ABV2J2V1_9HYPH</name>
<evidence type="ECO:0000313" key="2">
    <source>
        <dbReference type="Proteomes" id="UP001549047"/>
    </source>
</evidence>
<proteinExistence type="predicted"/>
<evidence type="ECO:0008006" key="3">
    <source>
        <dbReference type="Google" id="ProtNLM"/>
    </source>
</evidence>
<accession>A0ABV2J2V1</accession>
<dbReference type="RefSeq" id="WP_354557582.1">
    <property type="nucleotide sequence ID" value="NZ_JBEPMB010000006.1"/>
</dbReference>
<reference evidence="1 2" key="1">
    <citation type="submission" date="2024-06" db="EMBL/GenBank/DDBJ databases">
        <title>Genomic Encyclopedia of Type Strains, Phase IV (KMG-IV): sequencing the most valuable type-strain genomes for metagenomic binning, comparative biology and taxonomic classification.</title>
        <authorList>
            <person name="Goeker M."/>
        </authorList>
    </citation>
    <scope>NUCLEOTIDE SEQUENCE [LARGE SCALE GENOMIC DNA]</scope>
    <source>
        <strain evidence="1 2">DSM 29780</strain>
    </source>
</reference>
<keyword evidence="2" id="KW-1185">Reference proteome</keyword>
<dbReference type="InterPro" id="IPR018550">
    <property type="entry name" value="Lipid-A_deacylase-rel"/>
</dbReference>
<dbReference type="Pfam" id="PF09411">
    <property type="entry name" value="PagL"/>
    <property type="match status" value="1"/>
</dbReference>
<dbReference type="Gene3D" id="2.40.160.20">
    <property type="match status" value="1"/>
</dbReference>
<evidence type="ECO:0000313" key="1">
    <source>
        <dbReference type="EMBL" id="MET3615089.1"/>
    </source>
</evidence>
<gene>
    <name evidence="1" type="ORF">ABID16_003432</name>
</gene>
<dbReference type="EMBL" id="JBEPMB010000006">
    <property type="protein sequence ID" value="MET3615089.1"/>
    <property type="molecule type" value="Genomic_DNA"/>
</dbReference>
<protein>
    <recommendedName>
        <fullName evidence="3">Acyloxyacyl hydrolase</fullName>
    </recommendedName>
</protein>
<organism evidence="1 2">
    <name type="scientific">Rhizobium aquaticum</name>
    <dbReference type="NCBI Taxonomy" id="1549636"/>
    <lineage>
        <taxon>Bacteria</taxon>
        <taxon>Pseudomonadati</taxon>
        <taxon>Pseudomonadota</taxon>
        <taxon>Alphaproteobacteria</taxon>
        <taxon>Hyphomicrobiales</taxon>
        <taxon>Rhizobiaceae</taxon>
        <taxon>Rhizobium/Agrobacterium group</taxon>
        <taxon>Rhizobium</taxon>
    </lineage>
</organism>
<sequence length="167" mass="18216">MAIAFWLMSLVSSDYEGNSFSVKHGDAANRVTFTQGFLQSRGRVVGGEARVSYSFARVLNRFNPIVDFSVGTGGATFVGAGLYQQTNFSIGERDFFAGFSFIPGLYMKGNGFDLGYPLVFRSGVELGFVTDNGAQLSISYDHRSNAGLGRKNPGIESIQLRFSKTFE</sequence>